<comment type="caution">
    <text evidence="2">The sequence shown here is derived from an EMBL/GenBank/DDBJ whole genome shotgun (WGS) entry which is preliminary data.</text>
</comment>
<name>A0AAD9ETL7_DISEL</name>
<sequence length="128" mass="13989">MVLEKVEMKGMSRMGSVGGGSTVGSVGVCSPTGPKRETTPPVGERERGEMVSLGATETLEWYRALGVGGEEGSRWGWWHKGPTHFIESVIGQWGSTEGNKPTNEESRYACDEEDAPEGLEKLRRKFQT</sequence>
<dbReference type="Proteomes" id="UP001228049">
    <property type="component" value="Unassembled WGS sequence"/>
</dbReference>
<feature type="compositionally biased region" description="Basic and acidic residues" evidence="1">
    <location>
        <begin position="34"/>
        <end position="49"/>
    </location>
</feature>
<evidence type="ECO:0000256" key="1">
    <source>
        <dbReference type="SAM" id="MobiDB-lite"/>
    </source>
</evidence>
<keyword evidence="3" id="KW-1185">Reference proteome</keyword>
<feature type="compositionally biased region" description="Low complexity" evidence="1">
    <location>
        <begin position="23"/>
        <end position="33"/>
    </location>
</feature>
<evidence type="ECO:0000313" key="3">
    <source>
        <dbReference type="Proteomes" id="UP001228049"/>
    </source>
</evidence>
<reference evidence="2" key="1">
    <citation type="submission" date="2023-04" db="EMBL/GenBank/DDBJ databases">
        <title>Chromosome-level genome of Chaenocephalus aceratus.</title>
        <authorList>
            <person name="Park H."/>
        </authorList>
    </citation>
    <scope>NUCLEOTIDE SEQUENCE</scope>
    <source>
        <strain evidence="2">DE</strain>
        <tissue evidence="2">Muscle</tissue>
    </source>
</reference>
<feature type="region of interest" description="Disordered" evidence="1">
    <location>
        <begin position="93"/>
        <end position="128"/>
    </location>
</feature>
<accession>A0AAD9ETL7</accession>
<dbReference type="AlphaFoldDB" id="A0AAD9ETL7"/>
<evidence type="ECO:0000313" key="2">
    <source>
        <dbReference type="EMBL" id="KAK1876606.1"/>
    </source>
</evidence>
<gene>
    <name evidence="2" type="ORF">KUDE01_001929</name>
</gene>
<proteinExistence type="predicted"/>
<dbReference type="EMBL" id="JASDAP010000028">
    <property type="protein sequence ID" value="KAK1876606.1"/>
    <property type="molecule type" value="Genomic_DNA"/>
</dbReference>
<protein>
    <submittedName>
        <fullName evidence="2">Adenomatous polyposis coli protein</fullName>
    </submittedName>
</protein>
<organism evidence="2 3">
    <name type="scientific">Dissostichus eleginoides</name>
    <name type="common">Patagonian toothfish</name>
    <name type="synonym">Dissostichus amissus</name>
    <dbReference type="NCBI Taxonomy" id="100907"/>
    <lineage>
        <taxon>Eukaryota</taxon>
        <taxon>Metazoa</taxon>
        <taxon>Chordata</taxon>
        <taxon>Craniata</taxon>
        <taxon>Vertebrata</taxon>
        <taxon>Euteleostomi</taxon>
        <taxon>Actinopterygii</taxon>
        <taxon>Neopterygii</taxon>
        <taxon>Teleostei</taxon>
        <taxon>Neoteleostei</taxon>
        <taxon>Acanthomorphata</taxon>
        <taxon>Eupercaria</taxon>
        <taxon>Perciformes</taxon>
        <taxon>Notothenioidei</taxon>
        <taxon>Nototheniidae</taxon>
        <taxon>Dissostichus</taxon>
    </lineage>
</organism>
<feature type="region of interest" description="Disordered" evidence="1">
    <location>
        <begin position="12"/>
        <end position="50"/>
    </location>
</feature>